<accession>A0ABV2WB12</accession>
<dbReference type="Proteomes" id="UP001550378">
    <property type="component" value="Unassembled WGS sequence"/>
</dbReference>
<dbReference type="RefSeq" id="WP_344424570.1">
    <property type="nucleotide sequence ID" value="NZ_BAAASF010000004.1"/>
</dbReference>
<dbReference type="GeneID" id="300121498"/>
<name>A0ABV2WB12_9ACTN</name>
<reference evidence="1 2" key="1">
    <citation type="submission" date="2024-06" db="EMBL/GenBank/DDBJ databases">
        <title>The Natural Products Discovery Center: Release of the First 8490 Sequenced Strains for Exploring Actinobacteria Biosynthetic Diversity.</title>
        <authorList>
            <person name="Kalkreuter E."/>
            <person name="Kautsar S.A."/>
            <person name="Yang D."/>
            <person name="Bader C.D."/>
            <person name="Teijaro C.N."/>
            <person name="Fluegel L."/>
            <person name="Davis C.M."/>
            <person name="Simpson J.R."/>
            <person name="Lauterbach L."/>
            <person name="Steele A.D."/>
            <person name="Gui C."/>
            <person name="Meng S."/>
            <person name="Li G."/>
            <person name="Viehrig K."/>
            <person name="Ye F."/>
            <person name="Su P."/>
            <person name="Kiefer A.F."/>
            <person name="Nichols A."/>
            <person name="Cepeda A.J."/>
            <person name="Yan W."/>
            <person name="Fan B."/>
            <person name="Jiang Y."/>
            <person name="Adhikari A."/>
            <person name="Zheng C.-J."/>
            <person name="Schuster L."/>
            <person name="Cowan T.M."/>
            <person name="Smanski M.J."/>
            <person name="Chevrette M.G."/>
            <person name="De Carvalho L.P.S."/>
            <person name="Shen B."/>
        </authorList>
    </citation>
    <scope>NUCLEOTIDE SEQUENCE [LARGE SCALE GENOMIC DNA]</scope>
    <source>
        <strain evidence="1 2">NPDC006337</strain>
    </source>
</reference>
<organism evidence="1 2">
    <name type="scientific">Streptomyces lavendulocolor</name>
    <dbReference type="NCBI Taxonomy" id="67316"/>
    <lineage>
        <taxon>Bacteria</taxon>
        <taxon>Bacillati</taxon>
        <taxon>Actinomycetota</taxon>
        <taxon>Actinomycetes</taxon>
        <taxon>Kitasatosporales</taxon>
        <taxon>Streptomycetaceae</taxon>
        <taxon>Streptomyces</taxon>
    </lineage>
</organism>
<evidence type="ECO:0000313" key="1">
    <source>
        <dbReference type="EMBL" id="MEU0710516.1"/>
    </source>
</evidence>
<sequence>MPRTRSPRRQRQLWRMTVVAAAVSGAVRAVVGRLLDQLSA</sequence>
<gene>
    <name evidence="1" type="ORF">ABZ508_24450</name>
</gene>
<keyword evidence="2" id="KW-1185">Reference proteome</keyword>
<protein>
    <submittedName>
        <fullName evidence="1">Uncharacterized protein</fullName>
    </submittedName>
</protein>
<dbReference type="EMBL" id="JBEXZR010000025">
    <property type="protein sequence ID" value="MEU0710516.1"/>
    <property type="molecule type" value="Genomic_DNA"/>
</dbReference>
<proteinExistence type="predicted"/>
<evidence type="ECO:0000313" key="2">
    <source>
        <dbReference type="Proteomes" id="UP001550378"/>
    </source>
</evidence>
<comment type="caution">
    <text evidence="1">The sequence shown here is derived from an EMBL/GenBank/DDBJ whole genome shotgun (WGS) entry which is preliminary data.</text>
</comment>